<comment type="caution">
    <text evidence="2">The sequence shown here is derived from an EMBL/GenBank/DDBJ whole genome shotgun (WGS) entry which is preliminary data.</text>
</comment>
<dbReference type="AlphaFoldDB" id="A0A317C944"/>
<keyword evidence="3" id="KW-1185">Reference proteome</keyword>
<keyword evidence="1" id="KW-0812">Transmembrane</keyword>
<organism evidence="2 3">
    <name type="scientific">Leucothrix pacifica</name>
    <dbReference type="NCBI Taxonomy" id="1247513"/>
    <lineage>
        <taxon>Bacteria</taxon>
        <taxon>Pseudomonadati</taxon>
        <taxon>Pseudomonadota</taxon>
        <taxon>Gammaproteobacteria</taxon>
        <taxon>Thiotrichales</taxon>
        <taxon>Thiotrichaceae</taxon>
        <taxon>Leucothrix</taxon>
    </lineage>
</organism>
<keyword evidence="1" id="KW-0472">Membrane</keyword>
<proteinExistence type="predicted"/>
<evidence type="ECO:0000256" key="1">
    <source>
        <dbReference type="SAM" id="Phobius"/>
    </source>
</evidence>
<dbReference type="Proteomes" id="UP000245539">
    <property type="component" value="Unassembled WGS sequence"/>
</dbReference>
<name>A0A317C944_9GAMM</name>
<protein>
    <submittedName>
        <fullName evidence="2">Uncharacterized protein</fullName>
    </submittedName>
</protein>
<evidence type="ECO:0000313" key="2">
    <source>
        <dbReference type="EMBL" id="PWQ95076.1"/>
    </source>
</evidence>
<sequence>MFKIHAIFQRSGAKQGEDMSYKVTTKSGKIYHAASIEHKPGFLEMHCWDGEHRIPAGEVTYIKSTEVDEWFHVIMPACLFVFFFVFVFLVLI</sequence>
<feature type="transmembrane region" description="Helical" evidence="1">
    <location>
        <begin position="70"/>
        <end position="91"/>
    </location>
</feature>
<dbReference type="EMBL" id="QGKM01000050">
    <property type="protein sequence ID" value="PWQ95076.1"/>
    <property type="molecule type" value="Genomic_DNA"/>
</dbReference>
<reference evidence="2 3" key="1">
    <citation type="submission" date="2018-05" db="EMBL/GenBank/DDBJ databases">
        <title>Leucothrix arctica sp. nov., isolated from Arctic seawater.</title>
        <authorList>
            <person name="Choi A."/>
            <person name="Baek K."/>
        </authorList>
    </citation>
    <scope>NUCLEOTIDE SEQUENCE [LARGE SCALE GENOMIC DNA]</scope>
    <source>
        <strain evidence="2 3">JCM 18388</strain>
    </source>
</reference>
<evidence type="ECO:0000313" key="3">
    <source>
        <dbReference type="Proteomes" id="UP000245539"/>
    </source>
</evidence>
<keyword evidence="1" id="KW-1133">Transmembrane helix</keyword>
<gene>
    <name evidence="2" type="ORF">DKW60_15680</name>
</gene>
<accession>A0A317C944</accession>